<accession>A0ABD3PNG7</accession>
<gene>
    <name evidence="2" type="ORF">ACHAWO_007574</name>
</gene>
<dbReference type="EMBL" id="JALLPJ020000527">
    <property type="protein sequence ID" value="KAL3789318.1"/>
    <property type="molecule type" value="Genomic_DNA"/>
</dbReference>
<keyword evidence="3" id="KW-1185">Reference proteome</keyword>
<dbReference type="AlphaFoldDB" id="A0ABD3PNG7"/>
<proteinExistence type="predicted"/>
<name>A0ABD3PNG7_9STRA</name>
<evidence type="ECO:0000313" key="2">
    <source>
        <dbReference type="EMBL" id="KAL3789318.1"/>
    </source>
</evidence>
<dbReference type="Proteomes" id="UP001530400">
    <property type="component" value="Unassembled WGS sequence"/>
</dbReference>
<comment type="caution">
    <text evidence="2">The sequence shown here is derived from an EMBL/GenBank/DDBJ whole genome shotgun (WGS) entry which is preliminary data.</text>
</comment>
<organism evidence="2 3">
    <name type="scientific">Cyclotella atomus</name>
    <dbReference type="NCBI Taxonomy" id="382360"/>
    <lineage>
        <taxon>Eukaryota</taxon>
        <taxon>Sar</taxon>
        <taxon>Stramenopiles</taxon>
        <taxon>Ochrophyta</taxon>
        <taxon>Bacillariophyta</taxon>
        <taxon>Coscinodiscophyceae</taxon>
        <taxon>Thalassiosirophycidae</taxon>
        <taxon>Stephanodiscales</taxon>
        <taxon>Stephanodiscaceae</taxon>
        <taxon>Cyclotella</taxon>
    </lineage>
</organism>
<evidence type="ECO:0000313" key="3">
    <source>
        <dbReference type="Proteomes" id="UP001530400"/>
    </source>
</evidence>
<reference evidence="2 3" key="1">
    <citation type="submission" date="2024-10" db="EMBL/GenBank/DDBJ databases">
        <title>Updated reference genomes for cyclostephanoid diatoms.</title>
        <authorList>
            <person name="Roberts W.R."/>
            <person name="Alverson A.J."/>
        </authorList>
    </citation>
    <scope>NUCLEOTIDE SEQUENCE [LARGE SCALE GENOMIC DNA]</scope>
    <source>
        <strain evidence="2 3">AJA010-31</strain>
    </source>
</reference>
<feature type="region of interest" description="Disordered" evidence="1">
    <location>
        <begin position="180"/>
        <end position="206"/>
    </location>
</feature>
<evidence type="ECO:0000256" key="1">
    <source>
        <dbReference type="SAM" id="MobiDB-lite"/>
    </source>
</evidence>
<sequence length="206" mass="23135">MPSKRGSTLTSLGEISSIDLIILSQQTVFFFTIKNSSLISTVPAQMKYMTEPAENMLSNVIEFPTFKEDGDEQVLDAGNLCHSDLALLKKNDPFMYYSIQGIRSKADVLDQDLGMFMSSLSVNSHIKAGRKSASRYVKRKTRISYESYFSFSPDDIAELHGPSAKRQRPSSSDVDELLHKNFGIQPPSSGDNDRMFEDMLNTSLRR</sequence>
<protein>
    <submittedName>
        <fullName evidence="2">Uncharacterized protein</fullName>
    </submittedName>
</protein>